<dbReference type="Proteomes" id="UP001217918">
    <property type="component" value="Unassembled WGS sequence"/>
</dbReference>
<proteinExistence type="predicted"/>
<evidence type="ECO:0000313" key="2">
    <source>
        <dbReference type="EMBL" id="KAK2071822.1"/>
    </source>
</evidence>
<feature type="region of interest" description="Disordered" evidence="1">
    <location>
        <begin position="90"/>
        <end position="112"/>
    </location>
</feature>
<dbReference type="AlphaFoldDB" id="A0AAD9MD13"/>
<keyword evidence="3" id="KW-1185">Reference proteome</keyword>
<dbReference type="EMBL" id="JAQQPM010000005">
    <property type="protein sequence ID" value="KAK2071822.1"/>
    <property type="molecule type" value="Genomic_DNA"/>
</dbReference>
<evidence type="ECO:0000313" key="3">
    <source>
        <dbReference type="Proteomes" id="UP001217918"/>
    </source>
</evidence>
<comment type="caution">
    <text evidence="2">The sequence shown here is derived from an EMBL/GenBank/DDBJ whole genome shotgun (WGS) entry which is preliminary data.</text>
</comment>
<protein>
    <submittedName>
        <fullName evidence="2">Uncharacterized protein</fullName>
    </submittedName>
</protein>
<name>A0AAD9MD13_9PEZI</name>
<accession>A0AAD9MD13</accession>
<organism evidence="2 3">
    <name type="scientific">Phyllachora maydis</name>
    <dbReference type="NCBI Taxonomy" id="1825666"/>
    <lineage>
        <taxon>Eukaryota</taxon>
        <taxon>Fungi</taxon>
        <taxon>Dikarya</taxon>
        <taxon>Ascomycota</taxon>
        <taxon>Pezizomycotina</taxon>
        <taxon>Sordariomycetes</taxon>
        <taxon>Sordariomycetidae</taxon>
        <taxon>Phyllachorales</taxon>
        <taxon>Phyllachoraceae</taxon>
        <taxon>Phyllachora</taxon>
    </lineage>
</organism>
<reference evidence="2" key="1">
    <citation type="journal article" date="2023" name="Mol. Plant Microbe Interact.">
        <title>Elucidating the Obligate Nature and Biological Capacity of an Invasive Fungal Corn Pathogen.</title>
        <authorList>
            <person name="MacCready J.S."/>
            <person name="Roggenkamp E.M."/>
            <person name="Gdanetz K."/>
            <person name="Chilvers M.I."/>
        </authorList>
    </citation>
    <scope>NUCLEOTIDE SEQUENCE</scope>
    <source>
        <strain evidence="2">PM02</strain>
    </source>
</reference>
<gene>
    <name evidence="2" type="ORF">P8C59_006216</name>
</gene>
<evidence type="ECO:0000256" key="1">
    <source>
        <dbReference type="SAM" id="MobiDB-lite"/>
    </source>
</evidence>
<sequence length="174" mass="19509">MIIYADIIRKFEVWVEIQADNVSPSTVELSSRRKAEVVPTTVDVFTERKETVTWSSPADGQRMYRHRPVSEAVNFTLGHEETSIGLPTAEAPDEVEGGLTPEEAPNTVDLPDPDCILDQATDGSRPKKAWKRQQLGWAGAVQTMFGHRKMRHAEDIPPGVLAYEKPERRKTVTL</sequence>